<dbReference type="InterPro" id="IPR006131">
    <property type="entry name" value="Asp_carbamoyltransf_Asp/Orn-bd"/>
</dbReference>
<comment type="catalytic activity">
    <reaction evidence="5 6">
        <text>carbamoyl phosphate + L-ornithine = L-citrulline + phosphate + H(+)</text>
        <dbReference type="Rhea" id="RHEA:19513"/>
        <dbReference type="ChEBI" id="CHEBI:15378"/>
        <dbReference type="ChEBI" id="CHEBI:43474"/>
        <dbReference type="ChEBI" id="CHEBI:46911"/>
        <dbReference type="ChEBI" id="CHEBI:57743"/>
        <dbReference type="ChEBI" id="CHEBI:58228"/>
        <dbReference type="EC" id="2.1.3.3"/>
    </reaction>
</comment>
<dbReference type="EC" id="2.1.3.3" evidence="3 6"/>
<evidence type="ECO:0000259" key="7">
    <source>
        <dbReference type="Pfam" id="PF00185"/>
    </source>
</evidence>
<sequence length="308" mass="34451">MKKDILTLLDLSKEDFELLFKRAFELKKQLKEGAAERTLAGKTLGLIFDKPSTRTRISFEAAIIQLGGTPIFINTRDTQIGRNEPVRDTARVLSRYLDGLAIRTYSQDLLKEYAEFADIPVINALTDLYHPCQVLSDLMTIIECKGDYTKPKIVWIGDGNNVCNSWINAAAVLGLDLVLACPEGYAPDAEILKRALASGNDKLKVTTDPIEAVQYADVIYTDVWASMGQEGEHGKRKRAFEPFQVNMALLKNATKEDVVVMHCLPAYRGEEISDTVLEGPHSIVWDQSENKLHMHKAVLDVLMTRVVL</sequence>
<keyword evidence="4 6" id="KW-0808">Transferase</keyword>
<feature type="binding site" evidence="6">
    <location>
        <begin position="226"/>
        <end position="227"/>
    </location>
    <ligand>
        <name>L-ornithine</name>
        <dbReference type="ChEBI" id="CHEBI:46911"/>
    </ligand>
</feature>
<dbReference type="PRINTS" id="PR00102">
    <property type="entry name" value="OTCASE"/>
</dbReference>
<dbReference type="GO" id="GO:0004585">
    <property type="term" value="F:ornithine carbamoyltransferase activity"/>
    <property type="evidence" value="ECO:0007669"/>
    <property type="project" value="UniProtKB-UniRule"/>
</dbReference>
<dbReference type="GO" id="GO:0016597">
    <property type="term" value="F:amino acid binding"/>
    <property type="evidence" value="ECO:0007669"/>
    <property type="project" value="InterPro"/>
</dbReference>
<organism evidence="9 10">
    <name type="scientific">Candidatus Desulfatibia vada</name>
    <dbReference type="NCBI Taxonomy" id="2841696"/>
    <lineage>
        <taxon>Bacteria</taxon>
        <taxon>Pseudomonadati</taxon>
        <taxon>Thermodesulfobacteriota</taxon>
        <taxon>Desulfobacteria</taxon>
        <taxon>Desulfobacterales</taxon>
        <taxon>Desulfobacterales incertae sedis</taxon>
        <taxon>Candidatus Desulfatibia</taxon>
    </lineage>
</organism>
<proteinExistence type="inferred from homology"/>
<feature type="binding site" evidence="6">
    <location>
        <begin position="52"/>
        <end position="55"/>
    </location>
    <ligand>
        <name>carbamoyl phosphate</name>
        <dbReference type="ChEBI" id="CHEBI:58228"/>
    </ligand>
</feature>
<dbReference type="NCBIfam" id="TIGR00658">
    <property type="entry name" value="orni_carb_tr"/>
    <property type="match status" value="1"/>
</dbReference>
<feature type="binding site" evidence="6">
    <location>
        <begin position="130"/>
        <end position="133"/>
    </location>
    <ligand>
        <name>carbamoyl phosphate</name>
        <dbReference type="ChEBI" id="CHEBI:58228"/>
    </ligand>
</feature>
<comment type="pathway">
    <text evidence="1">Amino-acid biosynthesis; L-arginine biosynthesis; L-arginine from L-ornithine and carbamoyl phosphate: step 1/3.</text>
</comment>
<dbReference type="Proteomes" id="UP000605201">
    <property type="component" value="Unassembled WGS sequence"/>
</dbReference>
<comment type="caution">
    <text evidence="9">The sequence shown here is derived from an EMBL/GenBank/DDBJ whole genome shotgun (WGS) entry which is preliminary data.</text>
</comment>
<dbReference type="HAMAP" id="MF_01109">
    <property type="entry name" value="OTCase"/>
    <property type="match status" value="1"/>
</dbReference>
<feature type="binding site" evidence="6">
    <location>
        <position position="103"/>
    </location>
    <ligand>
        <name>carbamoyl phosphate</name>
        <dbReference type="ChEBI" id="CHEBI:58228"/>
    </ligand>
</feature>
<feature type="domain" description="Aspartate/ornithine carbamoyltransferase Asp/Orn-binding" evidence="7">
    <location>
        <begin position="152"/>
        <end position="301"/>
    </location>
</feature>
<dbReference type="InterPro" id="IPR036901">
    <property type="entry name" value="Asp/Orn_carbamoylTrfase_sf"/>
</dbReference>
<accession>A0A8J6P3B3</accession>
<dbReference type="AlphaFoldDB" id="A0A8J6P3B3"/>
<evidence type="ECO:0000259" key="8">
    <source>
        <dbReference type="Pfam" id="PF02729"/>
    </source>
</evidence>
<dbReference type="PANTHER" id="PTHR45753">
    <property type="entry name" value="ORNITHINE CARBAMOYLTRANSFERASE, MITOCHONDRIAL"/>
    <property type="match status" value="1"/>
</dbReference>
<dbReference type="PRINTS" id="PR00100">
    <property type="entry name" value="AOTCASE"/>
</dbReference>
<dbReference type="InterPro" id="IPR024904">
    <property type="entry name" value="OTCase_ArgI"/>
</dbReference>
<evidence type="ECO:0000256" key="3">
    <source>
        <dbReference type="ARBA" id="ARBA00013007"/>
    </source>
</evidence>
<dbReference type="SUPFAM" id="SSF53671">
    <property type="entry name" value="Aspartate/ornithine carbamoyltransferase"/>
    <property type="match status" value="1"/>
</dbReference>
<evidence type="ECO:0000256" key="6">
    <source>
        <dbReference type="HAMAP-Rule" id="MF_01109"/>
    </source>
</evidence>
<dbReference type="PANTHER" id="PTHR45753:SF3">
    <property type="entry name" value="ORNITHINE TRANSCARBAMYLASE, MITOCHONDRIAL"/>
    <property type="match status" value="1"/>
</dbReference>
<feature type="binding site" evidence="6">
    <location>
        <begin position="263"/>
        <end position="264"/>
    </location>
    <ligand>
        <name>carbamoyl phosphate</name>
        <dbReference type="ChEBI" id="CHEBI:58228"/>
    </ligand>
</feature>
<comment type="subcellular location">
    <subcellularLocation>
        <location evidence="6">Cytoplasm</location>
    </subcellularLocation>
</comment>
<evidence type="ECO:0000313" key="9">
    <source>
        <dbReference type="EMBL" id="MBC8432132.1"/>
    </source>
</evidence>
<dbReference type="GO" id="GO:0019240">
    <property type="term" value="P:citrulline biosynthetic process"/>
    <property type="evidence" value="ECO:0007669"/>
    <property type="project" value="TreeGrafter"/>
</dbReference>
<feature type="binding site" evidence="6">
    <location>
        <position position="291"/>
    </location>
    <ligand>
        <name>carbamoyl phosphate</name>
        <dbReference type="ChEBI" id="CHEBI:58228"/>
    </ligand>
</feature>
<dbReference type="InterPro" id="IPR006132">
    <property type="entry name" value="Asp/Orn_carbamoyltranf_P-bd"/>
</dbReference>
<keyword evidence="6" id="KW-0963">Cytoplasm</keyword>
<gene>
    <name evidence="9" type="primary">argF</name>
    <name evidence="9" type="ORF">H8D96_09440</name>
</gene>
<dbReference type="GO" id="GO:0042450">
    <property type="term" value="P:L-arginine biosynthetic process via ornithine"/>
    <property type="evidence" value="ECO:0007669"/>
    <property type="project" value="UniProtKB-UniRule"/>
</dbReference>
<comment type="similarity">
    <text evidence="2 6">Belongs to the aspartate/ornithine carbamoyltransferase superfamily. OTCase family.</text>
</comment>
<evidence type="ECO:0000256" key="1">
    <source>
        <dbReference type="ARBA" id="ARBA00004975"/>
    </source>
</evidence>
<protein>
    <recommendedName>
        <fullName evidence="3 6">Ornithine carbamoyltransferase</fullName>
        <shortName evidence="6">OTCase</shortName>
        <ecNumber evidence="3 6">2.1.3.3</ecNumber>
    </recommendedName>
</protein>
<dbReference type="NCBIfam" id="NF001986">
    <property type="entry name" value="PRK00779.1"/>
    <property type="match status" value="1"/>
</dbReference>
<reference evidence="9 10" key="1">
    <citation type="submission" date="2020-08" db="EMBL/GenBank/DDBJ databases">
        <title>Bridging the membrane lipid divide: bacteria of the FCB group superphylum have the potential to synthesize archaeal ether lipids.</title>
        <authorList>
            <person name="Villanueva L."/>
            <person name="Von Meijenfeldt F.A.B."/>
            <person name="Westbye A.B."/>
            <person name="Yadav S."/>
            <person name="Hopmans E.C."/>
            <person name="Dutilh B.E."/>
            <person name="Sinninghe Damste J.S."/>
        </authorList>
    </citation>
    <scope>NUCLEOTIDE SEQUENCE [LARGE SCALE GENOMIC DNA]</scope>
    <source>
        <strain evidence="9">NIOZ-UU17</strain>
    </source>
</reference>
<evidence type="ECO:0000256" key="4">
    <source>
        <dbReference type="ARBA" id="ARBA00022679"/>
    </source>
</evidence>
<dbReference type="InterPro" id="IPR006130">
    <property type="entry name" value="Asp/Orn_carbamoylTrfase"/>
</dbReference>
<evidence type="ECO:0000313" key="10">
    <source>
        <dbReference type="Proteomes" id="UP000605201"/>
    </source>
</evidence>
<dbReference type="GO" id="GO:0005737">
    <property type="term" value="C:cytoplasm"/>
    <property type="evidence" value="ECO:0007669"/>
    <property type="project" value="UniProtKB-SubCell"/>
</dbReference>
<feature type="binding site" evidence="6">
    <location>
        <position position="79"/>
    </location>
    <ligand>
        <name>carbamoyl phosphate</name>
        <dbReference type="ChEBI" id="CHEBI:58228"/>
    </ligand>
</feature>
<dbReference type="Pfam" id="PF00185">
    <property type="entry name" value="OTCace"/>
    <property type="match status" value="1"/>
</dbReference>
<dbReference type="InterPro" id="IPR002292">
    <property type="entry name" value="Orn/put_carbamltrans"/>
</dbReference>
<dbReference type="FunFam" id="3.40.50.1370:FF:000008">
    <property type="entry name" value="Ornithine carbamoyltransferase"/>
    <property type="match status" value="1"/>
</dbReference>
<evidence type="ECO:0000256" key="2">
    <source>
        <dbReference type="ARBA" id="ARBA00007805"/>
    </source>
</evidence>
<dbReference type="Gene3D" id="3.40.50.1370">
    <property type="entry name" value="Aspartate/ornithine carbamoyltransferase"/>
    <property type="match status" value="2"/>
</dbReference>
<feature type="binding site" evidence="6">
    <location>
        <position position="161"/>
    </location>
    <ligand>
        <name>L-ornithine</name>
        <dbReference type="ChEBI" id="CHEBI:46911"/>
    </ligand>
</feature>
<evidence type="ECO:0000256" key="5">
    <source>
        <dbReference type="ARBA" id="ARBA00048772"/>
    </source>
</evidence>
<dbReference type="Pfam" id="PF02729">
    <property type="entry name" value="OTCace_N"/>
    <property type="match status" value="1"/>
</dbReference>
<name>A0A8J6P3B3_9BACT</name>
<feature type="domain" description="Aspartate/ornithine carbamoyltransferase carbamoyl-P binding" evidence="8">
    <location>
        <begin position="3"/>
        <end position="143"/>
    </location>
</feature>
<feature type="binding site" evidence="6">
    <location>
        <position position="222"/>
    </location>
    <ligand>
        <name>L-ornithine</name>
        <dbReference type="ChEBI" id="CHEBI:46911"/>
    </ligand>
</feature>
<dbReference type="PROSITE" id="PS00097">
    <property type="entry name" value="CARBAMOYLTRANSFERASE"/>
    <property type="match status" value="1"/>
</dbReference>
<dbReference type="EMBL" id="JACNIG010000208">
    <property type="protein sequence ID" value="MBC8432132.1"/>
    <property type="molecule type" value="Genomic_DNA"/>
</dbReference>